<dbReference type="RefSeq" id="WP_184483736.1">
    <property type="nucleotide sequence ID" value="NZ_JACHIV010000001.1"/>
</dbReference>
<organism evidence="4 5">
    <name type="scientific">Saccharopolyspora gloriosae</name>
    <dbReference type="NCBI Taxonomy" id="455344"/>
    <lineage>
        <taxon>Bacteria</taxon>
        <taxon>Bacillati</taxon>
        <taxon>Actinomycetota</taxon>
        <taxon>Actinomycetes</taxon>
        <taxon>Pseudonocardiales</taxon>
        <taxon>Pseudonocardiaceae</taxon>
        <taxon>Saccharopolyspora</taxon>
    </lineage>
</organism>
<comment type="caution">
    <text evidence="4">The sequence shown here is derived from an EMBL/GenBank/DDBJ whole genome shotgun (WGS) entry which is preliminary data.</text>
</comment>
<proteinExistence type="inferred from homology"/>
<dbReference type="SUPFAM" id="SSF69047">
    <property type="entry name" value="Hypothetical protein YjbJ"/>
    <property type="match status" value="1"/>
</dbReference>
<gene>
    <name evidence="4" type="ORF">BJ969_005490</name>
</gene>
<evidence type="ECO:0000313" key="5">
    <source>
        <dbReference type="Proteomes" id="UP000580474"/>
    </source>
</evidence>
<feature type="domain" description="CsbD-like" evidence="3">
    <location>
        <begin position="5"/>
        <end position="55"/>
    </location>
</feature>
<accession>A0A840NT91</accession>
<dbReference type="InterPro" id="IPR008462">
    <property type="entry name" value="CsbD"/>
</dbReference>
<sequence>MGVFDKVKHQAQQLTGRAKEATGSATGNDELRDAGKRDQVEGKVKETGQDVKDKAAGAVQDVQDKFKGSGGGTGGSADR</sequence>
<feature type="region of interest" description="Disordered" evidence="2">
    <location>
        <begin position="1"/>
        <end position="79"/>
    </location>
</feature>
<dbReference type="Gene3D" id="1.10.1470.10">
    <property type="entry name" value="YjbJ"/>
    <property type="match status" value="1"/>
</dbReference>
<dbReference type="Proteomes" id="UP000580474">
    <property type="component" value="Unassembled WGS sequence"/>
</dbReference>
<evidence type="ECO:0000256" key="2">
    <source>
        <dbReference type="SAM" id="MobiDB-lite"/>
    </source>
</evidence>
<reference evidence="4 5" key="1">
    <citation type="submission" date="2020-08" db="EMBL/GenBank/DDBJ databases">
        <title>Sequencing the genomes of 1000 actinobacteria strains.</title>
        <authorList>
            <person name="Klenk H.-P."/>
        </authorList>
    </citation>
    <scope>NUCLEOTIDE SEQUENCE [LARGE SCALE GENOMIC DNA]</scope>
    <source>
        <strain evidence="4 5">DSM 45582</strain>
    </source>
</reference>
<comment type="similarity">
    <text evidence="1">Belongs to the UPF0337 (CsbD) family.</text>
</comment>
<evidence type="ECO:0000256" key="1">
    <source>
        <dbReference type="ARBA" id="ARBA00009129"/>
    </source>
</evidence>
<dbReference type="EMBL" id="JACHIV010000001">
    <property type="protein sequence ID" value="MBB5072402.1"/>
    <property type="molecule type" value="Genomic_DNA"/>
</dbReference>
<feature type="compositionally biased region" description="Basic and acidic residues" evidence="2">
    <location>
        <begin position="29"/>
        <end position="55"/>
    </location>
</feature>
<feature type="compositionally biased region" description="Gly residues" evidence="2">
    <location>
        <begin position="68"/>
        <end position="79"/>
    </location>
</feature>
<dbReference type="AlphaFoldDB" id="A0A840NT91"/>
<name>A0A840NT91_9PSEU</name>
<evidence type="ECO:0000313" key="4">
    <source>
        <dbReference type="EMBL" id="MBB5072402.1"/>
    </source>
</evidence>
<dbReference type="InterPro" id="IPR036629">
    <property type="entry name" value="YjbJ_sf"/>
</dbReference>
<protein>
    <submittedName>
        <fullName evidence="4">Uncharacterized protein YjbJ (UPF0337 family)</fullName>
    </submittedName>
</protein>
<dbReference type="Pfam" id="PF05532">
    <property type="entry name" value="CsbD"/>
    <property type="match status" value="1"/>
</dbReference>
<keyword evidence="5" id="KW-1185">Reference proteome</keyword>
<evidence type="ECO:0000259" key="3">
    <source>
        <dbReference type="Pfam" id="PF05532"/>
    </source>
</evidence>